<comment type="caution">
    <text evidence="2">The sequence shown here is derived from an EMBL/GenBank/DDBJ whole genome shotgun (WGS) entry which is preliminary data.</text>
</comment>
<dbReference type="Proteomes" id="UP000565078">
    <property type="component" value="Unassembled WGS sequence"/>
</dbReference>
<accession>A0A7J4IYL4</accession>
<evidence type="ECO:0000256" key="1">
    <source>
        <dbReference type="SAM" id="Coils"/>
    </source>
</evidence>
<keyword evidence="1" id="KW-0175">Coiled coil</keyword>
<feature type="coiled-coil region" evidence="1">
    <location>
        <begin position="62"/>
        <end position="89"/>
    </location>
</feature>
<sequence length="204" mass="23390">MRIRAKKGQLRFGRPAPESLATLNATIAKRLQKLRPLNMKVLSQPEKRELRGIELFEEFAKYEDVTDAKNRAELEKQFMQNSRDRLLAQCNKFGKAGLVLRNILIKTGQGKSAKAQKEISVIARTKGGKKQLREYLKLLHEIDFRVREEYNALRIFGGMEYMKEGKYPNTAALFRHELANAANEVTTFLLATQLRIEAAINQGR</sequence>
<name>A0A7J4IYL4_9ARCH</name>
<protein>
    <submittedName>
        <fullName evidence="2">Uncharacterized protein</fullName>
    </submittedName>
</protein>
<evidence type="ECO:0000313" key="3">
    <source>
        <dbReference type="Proteomes" id="UP000565078"/>
    </source>
</evidence>
<gene>
    <name evidence="2" type="ORF">HA254_01690</name>
</gene>
<dbReference type="AlphaFoldDB" id="A0A7J4IYL4"/>
<organism evidence="2 3">
    <name type="scientific">Candidatus Iainarchaeum sp</name>
    <dbReference type="NCBI Taxonomy" id="3101447"/>
    <lineage>
        <taxon>Archaea</taxon>
        <taxon>Candidatus Iainarchaeota</taxon>
        <taxon>Candidatus Iainarchaeia</taxon>
        <taxon>Candidatus Iainarchaeales</taxon>
        <taxon>Candidatus Iainarchaeaceae</taxon>
        <taxon>Candidatus Iainarchaeum</taxon>
    </lineage>
</organism>
<proteinExistence type="predicted"/>
<reference evidence="3" key="1">
    <citation type="journal article" date="2020" name="bioRxiv">
        <title>A rank-normalized archaeal taxonomy based on genome phylogeny resolves widespread incomplete and uneven classifications.</title>
        <authorList>
            <person name="Rinke C."/>
            <person name="Chuvochina M."/>
            <person name="Mussig A.J."/>
            <person name="Chaumeil P.-A."/>
            <person name="Waite D.W."/>
            <person name="Whitman W.B."/>
            <person name="Parks D.H."/>
            <person name="Hugenholtz P."/>
        </authorList>
    </citation>
    <scope>NUCLEOTIDE SEQUENCE [LARGE SCALE GENOMIC DNA]</scope>
</reference>
<evidence type="ECO:0000313" key="2">
    <source>
        <dbReference type="EMBL" id="HIH09359.1"/>
    </source>
</evidence>
<dbReference type="EMBL" id="DUGC01000031">
    <property type="protein sequence ID" value="HIH09359.1"/>
    <property type="molecule type" value="Genomic_DNA"/>
</dbReference>